<keyword evidence="4 6" id="KW-0472">Membrane</keyword>
<dbReference type="PANTHER" id="PTHR28013">
    <property type="entry name" value="PROTEIN DCV1-RELATED"/>
    <property type="match status" value="1"/>
</dbReference>
<reference evidence="8 9" key="1">
    <citation type="journal article" date="2018" name="Sci. Rep.">
        <title>Comparative genomics provides insights into the lifestyle and reveals functional heterogeneity of dark septate endophytic fungi.</title>
        <authorList>
            <person name="Knapp D.G."/>
            <person name="Nemeth J.B."/>
            <person name="Barry K."/>
            <person name="Hainaut M."/>
            <person name="Henrissat B."/>
            <person name="Johnson J."/>
            <person name="Kuo A."/>
            <person name="Lim J.H.P."/>
            <person name="Lipzen A."/>
            <person name="Nolan M."/>
            <person name="Ohm R.A."/>
            <person name="Tamas L."/>
            <person name="Grigoriev I.V."/>
            <person name="Spatafora J.W."/>
            <person name="Nagy L.G."/>
            <person name="Kovacs G.M."/>
        </authorList>
    </citation>
    <scope>NUCLEOTIDE SEQUENCE [LARGE SCALE GENOMIC DNA]</scope>
    <source>
        <strain evidence="8 9">DSE2036</strain>
    </source>
</reference>
<feature type="compositionally biased region" description="Gly residues" evidence="5">
    <location>
        <begin position="361"/>
        <end position="376"/>
    </location>
</feature>
<comment type="subcellular location">
    <subcellularLocation>
        <location evidence="1">Membrane</location>
        <topology evidence="1">Multi-pass membrane protein</topology>
    </subcellularLocation>
</comment>
<keyword evidence="7" id="KW-0732">Signal</keyword>
<feature type="compositionally biased region" description="Polar residues" evidence="5">
    <location>
        <begin position="398"/>
        <end position="407"/>
    </location>
</feature>
<feature type="compositionally biased region" description="Polar residues" evidence="5">
    <location>
        <begin position="246"/>
        <end position="270"/>
    </location>
</feature>
<keyword evidence="2 6" id="KW-0812">Transmembrane</keyword>
<dbReference type="InterPro" id="IPR009571">
    <property type="entry name" value="SUR7/Rim9-like_fungi"/>
</dbReference>
<evidence type="ECO:0000256" key="3">
    <source>
        <dbReference type="ARBA" id="ARBA00022989"/>
    </source>
</evidence>
<feature type="compositionally biased region" description="Polar residues" evidence="5">
    <location>
        <begin position="567"/>
        <end position="577"/>
    </location>
</feature>
<feature type="chain" id="PRO_5015884694" evidence="7">
    <location>
        <begin position="26"/>
        <end position="697"/>
    </location>
</feature>
<dbReference type="GO" id="GO:0035838">
    <property type="term" value="C:growing cell tip"/>
    <property type="evidence" value="ECO:0007669"/>
    <property type="project" value="TreeGrafter"/>
</dbReference>
<feature type="compositionally biased region" description="Polar residues" evidence="5">
    <location>
        <begin position="224"/>
        <end position="233"/>
    </location>
</feature>
<protein>
    <submittedName>
        <fullName evidence="8">Pali-domain-containing protein</fullName>
    </submittedName>
</protein>
<evidence type="ECO:0000256" key="7">
    <source>
        <dbReference type="SAM" id="SignalP"/>
    </source>
</evidence>
<dbReference type="Pfam" id="PF06687">
    <property type="entry name" value="SUR7"/>
    <property type="match status" value="1"/>
</dbReference>
<feature type="transmembrane region" description="Helical" evidence="6">
    <location>
        <begin position="121"/>
        <end position="147"/>
    </location>
</feature>
<dbReference type="GO" id="GO:0032153">
    <property type="term" value="C:cell division site"/>
    <property type="evidence" value="ECO:0007669"/>
    <property type="project" value="TreeGrafter"/>
</dbReference>
<keyword evidence="3 6" id="KW-1133">Transmembrane helix</keyword>
<evidence type="ECO:0000256" key="4">
    <source>
        <dbReference type="ARBA" id="ARBA00023136"/>
    </source>
</evidence>
<dbReference type="STRING" id="97972.A0A2V1EA71"/>
<dbReference type="GO" id="GO:0005886">
    <property type="term" value="C:plasma membrane"/>
    <property type="evidence" value="ECO:0007669"/>
    <property type="project" value="InterPro"/>
</dbReference>
<feature type="compositionally biased region" description="Polar residues" evidence="5">
    <location>
        <begin position="193"/>
        <end position="208"/>
    </location>
</feature>
<evidence type="ECO:0000313" key="9">
    <source>
        <dbReference type="Proteomes" id="UP000244855"/>
    </source>
</evidence>
<keyword evidence="9" id="KW-1185">Reference proteome</keyword>
<proteinExistence type="predicted"/>
<feature type="compositionally biased region" description="Polar residues" evidence="5">
    <location>
        <begin position="596"/>
        <end position="612"/>
    </location>
</feature>
<feature type="region of interest" description="Disordered" evidence="5">
    <location>
        <begin position="192"/>
        <end position="234"/>
    </location>
</feature>
<dbReference type="AlphaFoldDB" id="A0A2V1EA71"/>
<name>A0A2V1EA71_9PLEO</name>
<organism evidence="8 9">
    <name type="scientific">Periconia macrospinosa</name>
    <dbReference type="NCBI Taxonomy" id="97972"/>
    <lineage>
        <taxon>Eukaryota</taxon>
        <taxon>Fungi</taxon>
        <taxon>Dikarya</taxon>
        <taxon>Ascomycota</taxon>
        <taxon>Pezizomycotina</taxon>
        <taxon>Dothideomycetes</taxon>
        <taxon>Pleosporomycetidae</taxon>
        <taxon>Pleosporales</taxon>
        <taxon>Massarineae</taxon>
        <taxon>Periconiaceae</taxon>
        <taxon>Periconia</taxon>
    </lineage>
</organism>
<feature type="compositionally biased region" description="Polar residues" evidence="5">
    <location>
        <begin position="675"/>
        <end position="689"/>
    </location>
</feature>
<evidence type="ECO:0000256" key="6">
    <source>
        <dbReference type="SAM" id="Phobius"/>
    </source>
</evidence>
<dbReference type="EMBL" id="KZ805308">
    <property type="protein sequence ID" value="PVI06544.1"/>
    <property type="molecule type" value="Genomic_DNA"/>
</dbReference>
<feature type="compositionally biased region" description="Gly residues" evidence="5">
    <location>
        <begin position="323"/>
        <end position="353"/>
    </location>
</feature>
<feature type="transmembrane region" description="Helical" evidence="6">
    <location>
        <begin position="153"/>
        <end position="175"/>
    </location>
</feature>
<evidence type="ECO:0000256" key="1">
    <source>
        <dbReference type="ARBA" id="ARBA00004141"/>
    </source>
</evidence>
<sequence length="697" mass="73981">MLRPATPLSILFLAAFALLLLSTLSTPIIRGIPLATFQGVDFGVLGYCQNGDCRGPMIGYNTDELFNTTTTSASDFSLPSATRHSLSSILIVHPVACLMTLICFALAVAAHFHSPAHSPRYLLALLIFTFPTLLVSLLAFLVDILLFVPHMAWGGWIVLAATIIIVASGVVTCAMRRTLVSRKARKKRIAENTEMNGQSYLANRSAGNPPSEMLPKAESPPPLSGNTMMSGDSKSAGFATFEIQKNNTQDDMIPLNNRNPSLKTVSSGQTDAAERQPYMNPPRGPPGRGRQPVDQYGNPIPPIPNDPYMMQNQPRGPPPNRGGPYGRGRGGYPPRGGYGPPRGGYGPPRGGMRGPPPPGWNGNGRGGMRPGPGPMGRGAPPPGYSNQEYHALPPPRNNSPYGQQQGPLPNALVPGPMPIGQAIEMDSRGANPHMNPNYGLRESDGDVQGMLALQQGGFPAQAPQRGTPGPMSPSSEYSQSDGPYVAPRAAWNQNGNNSSDQTLQTLNNSNTSRGLSPIQDSPVELPAQLSTAGAPKSDPTSDYYEDVDPRFAESQQPSKSVPPLNMPMSNPSLNITDPNLIPNASYEDIPDGARSPATSDTSHFTSVSQRGINPNWRPPPGGPMPYGPYGPRRPMRQEDVILEANAANPDFALPGRGRGRGRGRGGMIRGGGSPPSATLANMGLGNNQGRYPGANAI</sequence>
<feature type="compositionally biased region" description="Pro residues" evidence="5">
    <location>
        <begin position="616"/>
        <end position="628"/>
    </location>
</feature>
<feature type="transmembrane region" description="Helical" evidence="6">
    <location>
        <begin position="86"/>
        <end position="109"/>
    </location>
</feature>
<feature type="compositionally biased region" description="Polar residues" evidence="5">
    <location>
        <begin position="491"/>
        <end position="514"/>
    </location>
</feature>
<feature type="compositionally biased region" description="Polar residues" evidence="5">
    <location>
        <begin position="472"/>
        <end position="481"/>
    </location>
</feature>
<dbReference type="InterPro" id="IPR051380">
    <property type="entry name" value="pH-response_reg_palI/RIM9"/>
</dbReference>
<gene>
    <name evidence="8" type="ORF">DM02DRAFT_649667</name>
</gene>
<evidence type="ECO:0000256" key="5">
    <source>
        <dbReference type="SAM" id="MobiDB-lite"/>
    </source>
</evidence>
<feature type="region of interest" description="Disordered" evidence="5">
    <location>
        <begin position="246"/>
        <end position="697"/>
    </location>
</feature>
<evidence type="ECO:0000313" key="8">
    <source>
        <dbReference type="EMBL" id="PVI06544.1"/>
    </source>
</evidence>
<dbReference type="PANTHER" id="PTHR28013:SF3">
    <property type="entry name" value="PROTEIN DCV1-RELATED"/>
    <property type="match status" value="1"/>
</dbReference>
<evidence type="ECO:0000256" key="2">
    <source>
        <dbReference type="ARBA" id="ARBA00022692"/>
    </source>
</evidence>
<feature type="signal peptide" evidence="7">
    <location>
        <begin position="1"/>
        <end position="25"/>
    </location>
</feature>
<accession>A0A2V1EA71</accession>
<feature type="compositionally biased region" description="Gly residues" evidence="5">
    <location>
        <begin position="664"/>
        <end position="673"/>
    </location>
</feature>
<dbReference type="Proteomes" id="UP000244855">
    <property type="component" value="Unassembled WGS sequence"/>
</dbReference>
<dbReference type="OrthoDB" id="2354757at2759"/>